<protein>
    <recommendedName>
        <fullName evidence="3">Endonuclease/exonuclease/phosphatase domain-containing protein</fullName>
    </recommendedName>
</protein>
<gene>
    <name evidence="1" type="primary">ABSGL_02303.1 scaffold 3206</name>
</gene>
<dbReference type="InterPro" id="IPR036691">
    <property type="entry name" value="Endo/exonu/phosph_ase_sf"/>
</dbReference>
<dbReference type="EMBL" id="LT551400">
    <property type="protein sequence ID" value="SAL96865.1"/>
    <property type="molecule type" value="Genomic_DNA"/>
</dbReference>
<dbReference type="AlphaFoldDB" id="A0A163J326"/>
<dbReference type="OMA" id="YRTSTHW"/>
<dbReference type="SUPFAM" id="SSF56219">
    <property type="entry name" value="DNase I-like"/>
    <property type="match status" value="1"/>
</dbReference>
<keyword evidence="2" id="KW-1185">Reference proteome</keyword>
<organism evidence="1">
    <name type="scientific">Absidia glauca</name>
    <name type="common">Pin mould</name>
    <dbReference type="NCBI Taxonomy" id="4829"/>
    <lineage>
        <taxon>Eukaryota</taxon>
        <taxon>Fungi</taxon>
        <taxon>Fungi incertae sedis</taxon>
        <taxon>Mucoromycota</taxon>
        <taxon>Mucoromycotina</taxon>
        <taxon>Mucoromycetes</taxon>
        <taxon>Mucorales</taxon>
        <taxon>Cunninghamellaceae</taxon>
        <taxon>Absidia</taxon>
    </lineage>
</organism>
<feature type="non-terminal residue" evidence="1">
    <location>
        <position position="224"/>
    </location>
</feature>
<dbReference type="Gene3D" id="3.60.10.10">
    <property type="entry name" value="Endonuclease/exonuclease/phosphatase"/>
    <property type="match status" value="1"/>
</dbReference>
<dbReference type="InParanoid" id="A0A163J326"/>
<dbReference type="Proteomes" id="UP000078561">
    <property type="component" value="Unassembled WGS sequence"/>
</dbReference>
<evidence type="ECO:0000313" key="1">
    <source>
        <dbReference type="EMBL" id="SAL96865.1"/>
    </source>
</evidence>
<sequence length="224" mass="26679">MLYNIGNTIDISRTIISGDFNYDYNRDIQNKNLCYRTSTHWLQYLEDSFHNCMLHNDMDKIPTFQRNIGTMSVIDYIYGGSYFRNTIREASIEFIQRQWSDHAILSVTFTLGESSSGFGLWRGNPQYVDHEDFQDRLTQRIHRQLQLQENSSPQQQWEDIKRTTQQCIKSYGIKYVSWRRTTLKHLQRKRNRLLRSKPPHAILMQFLPGMDSMIQSLQQELVDI</sequence>
<proteinExistence type="predicted"/>
<dbReference type="OrthoDB" id="2443300at2759"/>
<accession>A0A163J326</accession>
<name>A0A163J326_ABSGL</name>
<evidence type="ECO:0008006" key="3">
    <source>
        <dbReference type="Google" id="ProtNLM"/>
    </source>
</evidence>
<evidence type="ECO:0000313" key="2">
    <source>
        <dbReference type="Proteomes" id="UP000078561"/>
    </source>
</evidence>
<dbReference type="STRING" id="4829.A0A163J326"/>
<reference evidence="1" key="1">
    <citation type="submission" date="2016-04" db="EMBL/GenBank/DDBJ databases">
        <authorList>
            <person name="Evans L.H."/>
            <person name="Alamgir A."/>
            <person name="Owens N."/>
            <person name="Weber N.D."/>
            <person name="Virtaneva K."/>
            <person name="Barbian K."/>
            <person name="Babar A."/>
            <person name="Rosenke K."/>
        </authorList>
    </citation>
    <scope>NUCLEOTIDE SEQUENCE [LARGE SCALE GENOMIC DNA]</scope>
    <source>
        <strain evidence="1">CBS 101.48</strain>
    </source>
</reference>